<dbReference type="Gene3D" id="2.30.30.380">
    <property type="entry name" value="Zn-finger domain of Sec23/24"/>
    <property type="match status" value="1"/>
</dbReference>
<dbReference type="Gene3D" id="1.20.120.730">
    <property type="entry name" value="Sec23/Sec24 helical domain"/>
    <property type="match status" value="1"/>
</dbReference>
<dbReference type="InterPro" id="IPR036465">
    <property type="entry name" value="vWFA_dom_sf"/>
</dbReference>
<dbReference type="InterPro" id="IPR036174">
    <property type="entry name" value="Znf_Sec23_Sec24_sf"/>
</dbReference>
<dbReference type="GO" id="GO:0090110">
    <property type="term" value="P:COPII-coated vesicle cargo loading"/>
    <property type="evidence" value="ECO:0007669"/>
    <property type="project" value="TreeGrafter"/>
</dbReference>
<feature type="domain" description="Sec23/Sec24 beta-sandwich" evidence="12">
    <location>
        <begin position="875"/>
        <end position="958"/>
    </location>
</feature>
<dbReference type="InterPro" id="IPR006900">
    <property type="entry name" value="Sec23/24_helical_dom"/>
</dbReference>
<dbReference type="Pfam" id="PF04810">
    <property type="entry name" value="zf-Sec23_Sec24"/>
    <property type="match status" value="1"/>
</dbReference>
<dbReference type="FunFam" id="3.40.50.410:FF:000020">
    <property type="entry name" value="protein transport protein Sec24D isoform X1"/>
    <property type="match status" value="1"/>
</dbReference>
<evidence type="ECO:0000256" key="3">
    <source>
        <dbReference type="ARBA" id="ARBA00008334"/>
    </source>
</evidence>
<evidence type="ECO:0000256" key="1">
    <source>
        <dbReference type="ARBA" id="ARBA00004299"/>
    </source>
</evidence>
<feature type="compositionally biased region" description="Pro residues" evidence="7">
    <location>
        <begin position="153"/>
        <end position="162"/>
    </location>
</feature>
<evidence type="ECO:0000313" key="14">
    <source>
        <dbReference type="Proteomes" id="UP001283361"/>
    </source>
</evidence>
<evidence type="ECO:0008006" key="15">
    <source>
        <dbReference type="Google" id="ProtNLM"/>
    </source>
</evidence>
<dbReference type="Pfam" id="PF08033">
    <property type="entry name" value="Sec23_BS"/>
    <property type="match status" value="1"/>
</dbReference>
<dbReference type="SUPFAM" id="SSF82919">
    <property type="entry name" value="Zn-finger domain of Sec23/24"/>
    <property type="match status" value="1"/>
</dbReference>
<feature type="compositionally biased region" description="Low complexity" evidence="7">
    <location>
        <begin position="244"/>
        <end position="301"/>
    </location>
</feature>
<evidence type="ECO:0000259" key="8">
    <source>
        <dbReference type="Pfam" id="PF00626"/>
    </source>
</evidence>
<dbReference type="GO" id="GO:0000149">
    <property type="term" value="F:SNARE binding"/>
    <property type="evidence" value="ECO:0007669"/>
    <property type="project" value="TreeGrafter"/>
</dbReference>
<sequence>MSSQFPYHGGQGGVPPPNPAVGSYPPNMFNGAPLPSGAQPPVKGFPQNGPPVGAPMGQQFPPQGGPMGHPSRPGFPPQGMQQRPPGPASMPGGPGNFPGGPPTSQFNNMSIHDHMRPAGFPPRPGFPPTPQSHMNGFQARPPGPSQVPTVPSGFPPSMPGGMPPSSVGGGLPTSSVGGGLPQSSLSGGMPPSSMGGGMPPSSVGGGLPPSSVGGGLPPSSMGGGMSPSSVGGGLPPSSMGGGLPPSSFSGGLPPSSMGGALPPSSLGGGLPPSSMSSRLPPSSMGGGLPPSSMSGGMPPSSMGGGMPPSSIGGGMPPPSMSGGMPPSSMGGPLPPGPGNSMPRPLYPQQPGYGGQTPHPGMPQGNQFGAPPGMLPPQGQSMHPPAQNTAPLRPGFPPTSAPGQLPPQPGQFPGSVPYGHQQPPPMGYGGPPGPQAPPAPLQPPQQKRLDPDQMPSPIQVIEDDKRTRSGVFQTNARGSVPPLVTTNFTTQDQGNANPRFLRSTMYNVPCTADMLKSSHIPFALALSPFAELGPQEQPPPLVDLGELGPVRCKRCKAYMNPFMQFIDGGRRFQCVFCGAATDVPNEYFAHLDHTGRRVDTFNRAELCLGSYEFVATKDYCKNGVPPKEPAFIFMIDVSYNSVKSGLVQLICDKLKSEILINLPKETGASESEIRVGFVTYHKELHFYNVKGSLAQPQMMVVSDLEDMFVPLVDGFLVKLSESEAVIDSLLSQIPQMFSESKETELVLGPVIQAGLDALQSAERAGRLYIFHTGLPTAEAPGKIKNRDDRKLLGTDKEKTILSPQTSFYNKLGTECVAAGCSVELFLFPNQYIDVATMSDVCRVTSGNIFKYSYFQADLDGERFIEDLKMTVLRSQAFDAILRVRTSTGIRPVDFYGNFYMANTTDVEMASIDSDSCVSLEIKHDDKLSESEGAFIQVAVLYTSVSGQRRLRCHNLSLNCCAQMADLFRSCELDVLVNFFAKQAIRTSLNANPKQVREHIMNETAQILACYRKNCANPSSPGQLVLPECMKLLPLYANCVIKNDSISGGSEISTDDRSYLMHLVNSMDPRTTNVFFYPTLLPFHNLDMESSDVPAAIRCSSERLEDNGIYLLENGLSMFLWIGHNVKPEMIQDIFAVQSAAQVDIDKVQVLQLDNPVSRRLCDLIMKLREGRSRYLKLTIVRQRDKLEPWFNHFLVEDKGMGSGSSYVDFLCHIHKEIRNILS</sequence>
<comment type="caution">
    <text evidence="13">The sequence shown here is derived from an EMBL/GenBank/DDBJ whole genome shotgun (WGS) entry which is preliminary data.</text>
</comment>
<keyword evidence="5" id="KW-0653">Protein transport</keyword>
<feature type="compositionally biased region" description="Pro residues" evidence="7">
    <location>
        <begin position="393"/>
        <end position="409"/>
    </location>
</feature>
<feature type="domain" description="Sec23/Sec24 helical" evidence="11">
    <location>
        <begin position="971"/>
        <end position="1069"/>
    </location>
</feature>
<dbReference type="PANTHER" id="PTHR13803">
    <property type="entry name" value="SEC24-RELATED PROTEIN"/>
    <property type="match status" value="1"/>
</dbReference>
<evidence type="ECO:0000259" key="9">
    <source>
        <dbReference type="Pfam" id="PF04810"/>
    </source>
</evidence>
<evidence type="ECO:0000256" key="5">
    <source>
        <dbReference type="ARBA" id="ARBA00022927"/>
    </source>
</evidence>
<dbReference type="EMBL" id="JAWDGP010004279">
    <property type="protein sequence ID" value="KAK3765649.1"/>
    <property type="molecule type" value="Genomic_DNA"/>
</dbReference>
<protein>
    <recommendedName>
        <fullName evidence="15">Protein transport protein Sec24C</fullName>
    </recommendedName>
</protein>
<dbReference type="InterPro" id="IPR007123">
    <property type="entry name" value="Gelsolin-like_dom"/>
</dbReference>
<dbReference type="SUPFAM" id="SSF82754">
    <property type="entry name" value="C-terminal, gelsolin-like domain of Sec23/24"/>
    <property type="match status" value="1"/>
</dbReference>
<dbReference type="InterPro" id="IPR006895">
    <property type="entry name" value="Znf_Sec23_Sec24"/>
</dbReference>
<dbReference type="InterPro" id="IPR050550">
    <property type="entry name" value="SEC23_SEC24_subfamily"/>
</dbReference>
<dbReference type="PANTHER" id="PTHR13803:SF4">
    <property type="entry name" value="SECRETORY 24CD, ISOFORM C"/>
    <property type="match status" value="1"/>
</dbReference>
<evidence type="ECO:0000256" key="7">
    <source>
        <dbReference type="SAM" id="MobiDB-lite"/>
    </source>
</evidence>
<name>A0AAE0ZA35_9GAST</name>
<keyword evidence="6" id="KW-0968">Cytoplasmic vesicle</keyword>
<gene>
    <name evidence="13" type="ORF">RRG08_063686</name>
</gene>
<evidence type="ECO:0000313" key="13">
    <source>
        <dbReference type="EMBL" id="KAK3765649.1"/>
    </source>
</evidence>
<feature type="compositionally biased region" description="Pro residues" evidence="7">
    <location>
        <begin position="119"/>
        <end position="130"/>
    </location>
</feature>
<dbReference type="GO" id="GO:0030127">
    <property type="term" value="C:COPII vesicle coat"/>
    <property type="evidence" value="ECO:0007669"/>
    <property type="project" value="InterPro"/>
</dbReference>
<feature type="region of interest" description="Disordered" evidence="7">
    <location>
        <begin position="1"/>
        <end position="456"/>
    </location>
</feature>
<dbReference type="GO" id="GO:0008270">
    <property type="term" value="F:zinc ion binding"/>
    <property type="evidence" value="ECO:0007669"/>
    <property type="project" value="InterPro"/>
</dbReference>
<evidence type="ECO:0000256" key="2">
    <source>
        <dbReference type="ARBA" id="ARBA00004397"/>
    </source>
</evidence>
<evidence type="ECO:0000259" key="12">
    <source>
        <dbReference type="Pfam" id="PF08033"/>
    </source>
</evidence>
<dbReference type="Pfam" id="PF00626">
    <property type="entry name" value="Gelsolin"/>
    <property type="match status" value="1"/>
</dbReference>
<feature type="compositionally biased region" description="Low complexity" evidence="7">
    <location>
        <begin position="181"/>
        <end position="193"/>
    </location>
</feature>
<dbReference type="InterPro" id="IPR036175">
    <property type="entry name" value="Sec23/24_helical_dom_sf"/>
</dbReference>
<dbReference type="SUPFAM" id="SSF53300">
    <property type="entry name" value="vWA-like"/>
    <property type="match status" value="1"/>
</dbReference>
<reference evidence="13" key="1">
    <citation type="journal article" date="2023" name="G3 (Bethesda)">
        <title>A reference genome for the long-term kleptoplast-retaining sea slug Elysia crispata morphotype clarki.</title>
        <authorList>
            <person name="Eastman K.E."/>
            <person name="Pendleton A.L."/>
            <person name="Shaikh M.A."/>
            <person name="Suttiyut T."/>
            <person name="Ogas R."/>
            <person name="Tomko P."/>
            <person name="Gavelis G."/>
            <person name="Widhalm J.R."/>
            <person name="Wisecaver J.H."/>
        </authorList>
    </citation>
    <scope>NUCLEOTIDE SEQUENCE</scope>
    <source>
        <strain evidence="13">ECLA1</strain>
    </source>
</reference>
<accession>A0AAE0ZA35</accession>
<feature type="compositionally biased region" description="Gly residues" evidence="7">
    <location>
        <begin position="167"/>
        <end position="180"/>
    </location>
</feature>
<comment type="subcellular location">
    <subcellularLocation>
        <location evidence="1">Cytoplasmic vesicle</location>
        <location evidence="1">COPII-coated vesicle membrane</location>
        <topology evidence="1">Peripheral membrane protein</topology>
        <orientation evidence="1">Cytoplasmic side</orientation>
    </subcellularLocation>
    <subcellularLocation>
        <location evidence="2">Endoplasmic reticulum membrane</location>
        <topology evidence="2">Peripheral membrane protein</topology>
        <orientation evidence="2">Cytoplasmic side</orientation>
    </subcellularLocation>
</comment>
<dbReference type="Proteomes" id="UP001283361">
    <property type="component" value="Unassembled WGS sequence"/>
</dbReference>
<feature type="domain" description="Gelsolin-like" evidence="8">
    <location>
        <begin position="1089"/>
        <end position="1145"/>
    </location>
</feature>
<dbReference type="InterPro" id="IPR006896">
    <property type="entry name" value="Sec23/24_trunk_dom"/>
</dbReference>
<proteinExistence type="inferred from homology"/>
<dbReference type="GO" id="GO:0005789">
    <property type="term" value="C:endoplasmic reticulum membrane"/>
    <property type="evidence" value="ECO:0007669"/>
    <property type="project" value="UniProtKB-SubCell"/>
</dbReference>
<feature type="compositionally biased region" description="Pro residues" evidence="7">
    <location>
        <begin position="421"/>
        <end position="442"/>
    </location>
</feature>
<keyword evidence="4" id="KW-0813">Transport</keyword>
<dbReference type="SUPFAM" id="SSF81995">
    <property type="entry name" value="beta-sandwich domain of Sec23/24"/>
    <property type="match status" value="1"/>
</dbReference>
<feature type="compositionally biased region" description="Gly residues" evidence="7">
    <location>
        <begin position="302"/>
        <end position="314"/>
    </location>
</feature>
<dbReference type="Gene3D" id="3.40.50.410">
    <property type="entry name" value="von Willebrand factor, type A domain"/>
    <property type="match status" value="1"/>
</dbReference>
<feature type="domain" description="Zinc finger Sec23/Sec24-type" evidence="9">
    <location>
        <begin position="548"/>
        <end position="586"/>
    </location>
</feature>
<dbReference type="AlphaFoldDB" id="A0AAE0ZA35"/>
<dbReference type="InterPro" id="IPR012990">
    <property type="entry name" value="Beta-sandwich_Sec23_24"/>
</dbReference>
<feature type="compositionally biased region" description="Gly residues" evidence="7">
    <location>
        <begin position="194"/>
        <end position="243"/>
    </location>
</feature>
<feature type="compositionally biased region" description="Low complexity" evidence="7">
    <location>
        <begin position="320"/>
        <end position="331"/>
    </location>
</feature>
<dbReference type="CDD" id="cd01479">
    <property type="entry name" value="Sec24-like"/>
    <property type="match status" value="1"/>
</dbReference>
<dbReference type="InterPro" id="IPR041742">
    <property type="entry name" value="Sec24-like_trunk_dom"/>
</dbReference>
<dbReference type="Gene3D" id="2.60.40.1670">
    <property type="entry name" value="beta-sandwich domain of Sec23/24"/>
    <property type="match status" value="1"/>
</dbReference>
<evidence type="ECO:0000259" key="10">
    <source>
        <dbReference type="Pfam" id="PF04811"/>
    </source>
</evidence>
<dbReference type="GO" id="GO:0070971">
    <property type="term" value="C:endoplasmic reticulum exit site"/>
    <property type="evidence" value="ECO:0007669"/>
    <property type="project" value="TreeGrafter"/>
</dbReference>
<dbReference type="InterPro" id="IPR029006">
    <property type="entry name" value="ADF-H/Gelsolin-like_dom_sf"/>
</dbReference>
<dbReference type="Pfam" id="PF04815">
    <property type="entry name" value="Sec23_helical"/>
    <property type="match status" value="1"/>
</dbReference>
<organism evidence="13 14">
    <name type="scientific">Elysia crispata</name>
    <name type="common">lettuce slug</name>
    <dbReference type="NCBI Taxonomy" id="231223"/>
    <lineage>
        <taxon>Eukaryota</taxon>
        <taxon>Metazoa</taxon>
        <taxon>Spiralia</taxon>
        <taxon>Lophotrochozoa</taxon>
        <taxon>Mollusca</taxon>
        <taxon>Gastropoda</taxon>
        <taxon>Heterobranchia</taxon>
        <taxon>Euthyneura</taxon>
        <taxon>Panpulmonata</taxon>
        <taxon>Sacoglossa</taxon>
        <taxon>Placobranchoidea</taxon>
        <taxon>Plakobranchidae</taxon>
        <taxon>Elysia</taxon>
    </lineage>
</organism>
<feature type="compositionally biased region" description="Low complexity" evidence="7">
    <location>
        <begin position="410"/>
        <end position="420"/>
    </location>
</feature>
<evidence type="ECO:0000256" key="6">
    <source>
        <dbReference type="ARBA" id="ARBA00023329"/>
    </source>
</evidence>
<feature type="compositionally biased region" description="Polar residues" evidence="7">
    <location>
        <begin position="377"/>
        <end position="389"/>
    </location>
</feature>
<dbReference type="Pfam" id="PF04811">
    <property type="entry name" value="Sec23_trunk"/>
    <property type="match status" value="1"/>
</dbReference>
<evidence type="ECO:0000259" key="11">
    <source>
        <dbReference type="Pfam" id="PF04815"/>
    </source>
</evidence>
<dbReference type="InterPro" id="IPR036180">
    <property type="entry name" value="Gelsolin-like_dom_sf"/>
</dbReference>
<keyword evidence="14" id="KW-1185">Reference proteome</keyword>
<dbReference type="SUPFAM" id="SSF81811">
    <property type="entry name" value="Helical domain of Sec23/24"/>
    <property type="match status" value="1"/>
</dbReference>
<dbReference type="Gene3D" id="3.40.20.10">
    <property type="entry name" value="Severin"/>
    <property type="match status" value="1"/>
</dbReference>
<evidence type="ECO:0000256" key="4">
    <source>
        <dbReference type="ARBA" id="ARBA00022448"/>
    </source>
</evidence>
<dbReference type="GO" id="GO:0006886">
    <property type="term" value="P:intracellular protein transport"/>
    <property type="evidence" value="ECO:0007669"/>
    <property type="project" value="InterPro"/>
</dbReference>
<feature type="domain" description="Sec23/Sec24 trunk" evidence="10">
    <location>
        <begin position="625"/>
        <end position="868"/>
    </location>
</feature>
<comment type="similarity">
    <text evidence="3">Belongs to the SEC23/SEC24 family. SEC24 subfamily.</text>
</comment>